<keyword evidence="3" id="KW-0227">DNA damage</keyword>
<dbReference type="Proteomes" id="UP000199317">
    <property type="component" value="Unassembled WGS sequence"/>
</dbReference>
<evidence type="ECO:0000256" key="4">
    <source>
        <dbReference type="ARBA" id="ARBA00022801"/>
    </source>
</evidence>
<evidence type="ECO:0000313" key="11">
    <source>
        <dbReference type="Proteomes" id="UP000199317"/>
    </source>
</evidence>
<proteinExistence type="predicted"/>
<dbReference type="Pfam" id="PF03167">
    <property type="entry name" value="UDG"/>
    <property type="match status" value="1"/>
</dbReference>
<evidence type="ECO:0000256" key="5">
    <source>
        <dbReference type="ARBA" id="ARBA00023004"/>
    </source>
</evidence>
<feature type="region of interest" description="Disordered" evidence="8">
    <location>
        <begin position="45"/>
        <end position="92"/>
    </location>
</feature>
<keyword evidence="7" id="KW-0234">DNA repair</keyword>
<keyword evidence="4" id="KW-0378">Hydrolase</keyword>
<dbReference type="SUPFAM" id="SSF52141">
    <property type="entry name" value="Uracil-DNA glycosylase-like"/>
    <property type="match status" value="1"/>
</dbReference>
<feature type="compositionally biased region" description="Low complexity" evidence="8">
    <location>
        <begin position="58"/>
        <end position="68"/>
    </location>
</feature>
<keyword evidence="5" id="KW-0408">Iron</keyword>
<keyword evidence="11" id="KW-1185">Reference proteome</keyword>
<dbReference type="PANTHER" id="PTHR33693:SF1">
    <property type="entry name" value="TYPE-4 URACIL-DNA GLYCOSYLASE"/>
    <property type="match status" value="1"/>
</dbReference>
<evidence type="ECO:0000313" key="10">
    <source>
        <dbReference type="EMBL" id="SDP04009.1"/>
    </source>
</evidence>
<gene>
    <name evidence="10" type="ORF">SAMN04489708_106140</name>
</gene>
<accession>A0A1H0PH51</accession>
<dbReference type="Gene3D" id="3.40.470.10">
    <property type="entry name" value="Uracil-DNA glycosylase-like domain"/>
    <property type="match status" value="1"/>
</dbReference>
<evidence type="ECO:0000256" key="8">
    <source>
        <dbReference type="SAM" id="MobiDB-lite"/>
    </source>
</evidence>
<dbReference type="GO" id="GO:0046872">
    <property type="term" value="F:metal ion binding"/>
    <property type="evidence" value="ECO:0007669"/>
    <property type="project" value="UniProtKB-KW"/>
</dbReference>
<dbReference type="InterPro" id="IPR051536">
    <property type="entry name" value="UDG_Type-4/5"/>
</dbReference>
<sequence length="269" mass="27028">MSLDLDARQRAMLTEMGITVWAPAPVAPAAVQAAPAPAAQPAAPVRAAAVHAPPPPGAAGVPQTTAPAAPRPAAPVQPTAAAPAGGARMPEATGPVLRLHAPQPLYPQADPAATPAELGSGWLVIGESPSPEGPLSGDTGKLLDNMLRAMRLHRHPRAHFSAVERAAPGAVDGPEDAAAALQAAIATLRPAMVLVLGLPAARAVLGSREPLGRLRATAHQLPDGTPAVVTYDPAYLLRAPEAKAAAWADLCRALAHVRAAAPASPAAGH</sequence>
<reference evidence="11" key="1">
    <citation type="submission" date="2016-10" db="EMBL/GenBank/DDBJ databases">
        <authorList>
            <person name="Varghese N."/>
            <person name="Submissions S."/>
        </authorList>
    </citation>
    <scope>NUCLEOTIDE SEQUENCE [LARGE SCALE GENOMIC DNA]</scope>
    <source>
        <strain evidence="11">DSM 17101</strain>
    </source>
</reference>
<evidence type="ECO:0000256" key="6">
    <source>
        <dbReference type="ARBA" id="ARBA00023014"/>
    </source>
</evidence>
<evidence type="ECO:0000259" key="9">
    <source>
        <dbReference type="SMART" id="SM00986"/>
    </source>
</evidence>
<dbReference type="SMART" id="SM00987">
    <property type="entry name" value="UreE_C"/>
    <property type="match status" value="1"/>
</dbReference>
<dbReference type="GO" id="GO:0051539">
    <property type="term" value="F:4 iron, 4 sulfur cluster binding"/>
    <property type="evidence" value="ECO:0007669"/>
    <property type="project" value="UniProtKB-KW"/>
</dbReference>
<keyword evidence="2" id="KW-0479">Metal-binding</keyword>
<dbReference type="InterPro" id="IPR005122">
    <property type="entry name" value="Uracil-DNA_glycosylase-like"/>
</dbReference>
<dbReference type="SMART" id="SM00986">
    <property type="entry name" value="UDG"/>
    <property type="match status" value="1"/>
</dbReference>
<evidence type="ECO:0000256" key="1">
    <source>
        <dbReference type="ARBA" id="ARBA00022485"/>
    </source>
</evidence>
<feature type="domain" description="Uracil-DNA glycosylase-like" evidence="9">
    <location>
        <begin position="112"/>
        <end position="251"/>
    </location>
</feature>
<feature type="compositionally biased region" description="Low complexity" evidence="8">
    <location>
        <begin position="76"/>
        <end position="88"/>
    </location>
</feature>
<dbReference type="RefSeq" id="WP_092833057.1">
    <property type="nucleotide sequence ID" value="NZ_FNJL01000006.1"/>
</dbReference>
<dbReference type="InterPro" id="IPR036895">
    <property type="entry name" value="Uracil-DNA_glycosylase-like_sf"/>
</dbReference>
<name>A0A1H0PH51_9BURK</name>
<evidence type="ECO:0000256" key="3">
    <source>
        <dbReference type="ARBA" id="ARBA00022763"/>
    </source>
</evidence>
<dbReference type="GO" id="GO:0097506">
    <property type="term" value="F:deaminated base DNA N-glycosylase activity"/>
    <property type="evidence" value="ECO:0007669"/>
    <property type="project" value="UniProtKB-ARBA"/>
</dbReference>
<dbReference type="OrthoDB" id="5290748at2"/>
<dbReference type="EMBL" id="FNJL01000006">
    <property type="protein sequence ID" value="SDP04009.1"/>
    <property type="molecule type" value="Genomic_DNA"/>
</dbReference>
<organism evidence="10 11">
    <name type="scientific">Paracidovorax cattleyae</name>
    <dbReference type="NCBI Taxonomy" id="80868"/>
    <lineage>
        <taxon>Bacteria</taxon>
        <taxon>Pseudomonadati</taxon>
        <taxon>Pseudomonadota</taxon>
        <taxon>Betaproteobacteria</taxon>
        <taxon>Burkholderiales</taxon>
        <taxon>Comamonadaceae</taxon>
        <taxon>Paracidovorax</taxon>
    </lineage>
</organism>
<keyword evidence="6" id="KW-0411">Iron-sulfur</keyword>
<evidence type="ECO:0000256" key="7">
    <source>
        <dbReference type="ARBA" id="ARBA00023204"/>
    </source>
</evidence>
<dbReference type="AlphaFoldDB" id="A0A1H0PH51"/>
<keyword evidence="1" id="KW-0004">4Fe-4S</keyword>
<evidence type="ECO:0000256" key="2">
    <source>
        <dbReference type="ARBA" id="ARBA00022723"/>
    </source>
</evidence>
<dbReference type="GO" id="GO:0006281">
    <property type="term" value="P:DNA repair"/>
    <property type="evidence" value="ECO:0007669"/>
    <property type="project" value="UniProtKB-KW"/>
</dbReference>
<dbReference type="PANTHER" id="PTHR33693">
    <property type="entry name" value="TYPE-5 URACIL-DNA GLYCOSYLASE"/>
    <property type="match status" value="1"/>
</dbReference>
<protein>
    <submittedName>
        <fullName evidence="10">DNA polymerase</fullName>
    </submittedName>
</protein>